<comment type="caution">
    <text evidence="4">The sequence shown here is derived from an EMBL/GenBank/DDBJ whole genome shotgun (WGS) entry which is preliminary data.</text>
</comment>
<feature type="compositionally biased region" description="Pro residues" evidence="2">
    <location>
        <begin position="95"/>
        <end position="104"/>
    </location>
</feature>
<dbReference type="PANTHER" id="PTHR15718:SF7">
    <property type="entry name" value="G PROTEIN-REGULATED INDUCER OF NEURITE OUTGROWTH 1"/>
    <property type="match status" value="1"/>
</dbReference>
<sequence>RGGAGGEVGRGGAGGEVGRGGAGGEVGRGGAGGEVGRGGAGGRLDEAVQEERLDEAVQEVRWDERGMTWEVYGAVVEVAVLGSAIQKHLRKHPSPALPPPPPLNPAAMPLPSTPPQASGATHGLSGKGSARKRGEQEGKRGRRRRNPFRLLLKNMQQPYCRSRSHSTE</sequence>
<proteinExistence type="predicted"/>
<dbReference type="InterPro" id="IPR032745">
    <property type="entry name" value="GRIN_C"/>
</dbReference>
<comment type="function">
    <text evidence="1">May be involved in neurite outgrowth.</text>
</comment>
<dbReference type="GO" id="GO:0005886">
    <property type="term" value="C:plasma membrane"/>
    <property type="evidence" value="ECO:0007669"/>
    <property type="project" value="TreeGrafter"/>
</dbReference>
<evidence type="ECO:0000256" key="1">
    <source>
        <dbReference type="ARBA" id="ARBA00002358"/>
    </source>
</evidence>
<feature type="region of interest" description="Disordered" evidence="2">
    <location>
        <begin position="86"/>
        <end position="168"/>
    </location>
</feature>
<dbReference type="PANTHER" id="PTHR15718">
    <property type="entry name" value="G PROTEIN-REGULATED INDUCER OF NEURITE OUTGROWTH C-TERMINAL DOMAIN-CONTAINING PROTEIN"/>
    <property type="match status" value="1"/>
</dbReference>
<dbReference type="EMBL" id="JAGTTL010000029">
    <property type="protein sequence ID" value="KAK6299376.1"/>
    <property type="molecule type" value="Genomic_DNA"/>
</dbReference>
<feature type="non-terminal residue" evidence="4">
    <location>
        <position position="1"/>
    </location>
</feature>
<evidence type="ECO:0000256" key="2">
    <source>
        <dbReference type="SAM" id="MobiDB-lite"/>
    </source>
</evidence>
<evidence type="ECO:0000313" key="5">
    <source>
        <dbReference type="Proteomes" id="UP001356427"/>
    </source>
</evidence>
<accession>A0AAN8QI39</accession>
<feature type="compositionally biased region" description="Basic and acidic residues" evidence="2">
    <location>
        <begin position="43"/>
        <end position="52"/>
    </location>
</feature>
<dbReference type="AlphaFoldDB" id="A0AAN8QI39"/>
<organism evidence="4 5">
    <name type="scientific">Coregonus suidteri</name>
    <dbReference type="NCBI Taxonomy" id="861788"/>
    <lineage>
        <taxon>Eukaryota</taxon>
        <taxon>Metazoa</taxon>
        <taxon>Chordata</taxon>
        <taxon>Craniata</taxon>
        <taxon>Vertebrata</taxon>
        <taxon>Euteleostomi</taxon>
        <taxon>Actinopterygii</taxon>
        <taxon>Neopterygii</taxon>
        <taxon>Teleostei</taxon>
        <taxon>Protacanthopterygii</taxon>
        <taxon>Salmoniformes</taxon>
        <taxon>Salmonidae</taxon>
        <taxon>Coregoninae</taxon>
        <taxon>Coregonus</taxon>
    </lineage>
</organism>
<reference evidence="4 5" key="1">
    <citation type="submission" date="2021-04" db="EMBL/GenBank/DDBJ databases">
        <authorList>
            <person name="De Guttry C."/>
            <person name="Zahm M."/>
            <person name="Klopp C."/>
            <person name="Cabau C."/>
            <person name="Louis A."/>
            <person name="Berthelot C."/>
            <person name="Parey E."/>
            <person name="Roest Crollius H."/>
            <person name="Montfort J."/>
            <person name="Robinson-Rechavi M."/>
            <person name="Bucao C."/>
            <person name="Bouchez O."/>
            <person name="Gislard M."/>
            <person name="Lluch J."/>
            <person name="Milhes M."/>
            <person name="Lampietro C."/>
            <person name="Lopez Roques C."/>
            <person name="Donnadieu C."/>
            <person name="Braasch I."/>
            <person name="Desvignes T."/>
            <person name="Postlethwait J."/>
            <person name="Bobe J."/>
            <person name="Wedekind C."/>
            <person name="Guiguen Y."/>
        </authorList>
    </citation>
    <scope>NUCLEOTIDE SEQUENCE [LARGE SCALE GENOMIC DNA]</scope>
    <source>
        <strain evidence="4">Cs_M1</strain>
        <tissue evidence="4">Blood</tissue>
    </source>
</reference>
<dbReference type="Proteomes" id="UP001356427">
    <property type="component" value="Unassembled WGS sequence"/>
</dbReference>
<name>A0AAN8QI39_9TELE</name>
<protein>
    <recommendedName>
        <fullName evidence="3">G protein-regulated inducer of neurite outgrowth C-terminal domain-containing protein</fullName>
    </recommendedName>
</protein>
<evidence type="ECO:0000259" key="3">
    <source>
        <dbReference type="Pfam" id="PF15235"/>
    </source>
</evidence>
<gene>
    <name evidence="4" type="ORF">J4Q44_G00308860</name>
</gene>
<feature type="compositionally biased region" description="Gly residues" evidence="2">
    <location>
        <begin position="1"/>
        <end position="42"/>
    </location>
</feature>
<dbReference type="Pfam" id="PF15235">
    <property type="entry name" value="GRIN_C"/>
    <property type="match status" value="1"/>
</dbReference>
<dbReference type="GO" id="GO:0031175">
    <property type="term" value="P:neuron projection development"/>
    <property type="evidence" value="ECO:0007669"/>
    <property type="project" value="TreeGrafter"/>
</dbReference>
<feature type="domain" description="G protein-regulated inducer of neurite outgrowth C-terminal" evidence="3">
    <location>
        <begin position="45"/>
        <end position="165"/>
    </location>
</feature>
<keyword evidence="5" id="KW-1185">Reference proteome</keyword>
<dbReference type="InterPro" id="IPR026646">
    <property type="entry name" value="GPRIN2-like/GPRIN3"/>
</dbReference>
<feature type="region of interest" description="Disordered" evidence="2">
    <location>
        <begin position="1"/>
        <end position="52"/>
    </location>
</feature>
<evidence type="ECO:0000313" key="4">
    <source>
        <dbReference type="EMBL" id="KAK6299376.1"/>
    </source>
</evidence>